<evidence type="ECO:0000313" key="3">
    <source>
        <dbReference type="Proteomes" id="UP000585474"/>
    </source>
</evidence>
<evidence type="ECO:0008006" key="4">
    <source>
        <dbReference type="Google" id="ProtNLM"/>
    </source>
</evidence>
<proteinExistence type="predicted"/>
<feature type="region of interest" description="Disordered" evidence="1">
    <location>
        <begin position="15"/>
        <end position="46"/>
    </location>
</feature>
<feature type="compositionally biased region" description="Polar residues" evidence="1">
    <location>
        <begin position="15"/>
        <end position="33"/>
    </location>
</feature>
<protein>
    <recommendedName>
        <fullName evidence="4">Ty3-gypsy retrotransposon protein</fullName>
    </recommendedName>
</protein>
<feature type="compositionally biased region" description="Basic and acidic residues" evidence="1">
    <location>
        <begin position="36"/>
        <end position="46"/>
    </location>
</feature>
<accession>A0A7J0HAT2</accession>
<organism evidence="2 3">
    <name type="scientific">Actinidia rufa</name>
    <dbReference type="NCBI Taxonomy" id="165716"/>
    <lineage>
        <taxon>Eukaryota</taxon>
        <taxon>Viridiplantae</taxon>
        <taxon>Streptophyta</taxon>
        <taxon>Embryophyta</taxon>
        <taxon>Tracheophyta</taxon>
        <taxon>Spermatophyta</taxon>
        <taxon>Magnoliopsida</taxon>
        <taxon>eudicotyledons</taxon>
        <taxon>Gunneridae</taxon>
        <taxon>Pentapetalae</taxon>
        <taxon>asterids</taxon>
        <taxon>Ericales</taxon>
        <taxon>Actinidiaceae</taxon>
        <taxon>Actinidia</taxon>
    </lineage>
</organism>
<dbReference type="Proteomes" id="UP000585474">
    <property type="component" value="Unassembled WGS sequence"/>
</dbReference>
<comment type="caution">
    <text evidence="2">The sequence shown here is derived from an EMBL/GenBank/DDBJ whole genome shotgun (WGS) entry which is preliminary data.</text>
</comment>
<dbReference type="PANTHER" id="PTHR33437:SF2">
    <property type="entry name" value="OS06G0361200 PROTEIN"/>
    <property type="match status" value="1"/>
</dbReference>
<sequence length="225" mass="24431">MATAAFANRGVASNTNATKLSFDKSQSVSTSASHGVKKEDGKRSEKVHSVYEDSLLTNLSLHPSRLASDTNSNTVPKDFVSPTHSNVSRSVQMQIHATSFTGGKSNRAATSKHVVGDEENHTPDMEQVTAQSVQPVSISSLSIQQLQGMITNSIKTQFGCATQRTRMHSKPYTKRIDNIKMPPKFLQFDGIGNPKQHIAHFIKTGNSAGKHATERSPCQTICLIP</sequence>
<name>A0A7J0HAT2_9ERIC</name>
<keyword evidence="3" id="KW-1185">Reference proteome</keyword>
<dbReference type="AlphaFoldDB" id="A0A7J0HAT2"/>
<dbReference type="PANTHER" id="PTHR33437">
    <property type="entry name" value="OS06G0361200 PROTEIN"/>
    <property type="match status" value="1"/>
</dbReference>
<evidence type="ECO:0000313" key="2">
    <source>
        <dbReference type="EMBL" id="GFZ20085.1"/>
    </source>
</evidence>
<evidence type="ECO:0000256" key="1">
    <source>
        <dbReference type="SAM" id="MobiDB-lite"/>
    </source>
</evidence>
<reference evidence="2 3" key="1">
    <citation type="submission" date="2019-07" db="EMBL/GenBank/DDBJ databases">
        <title>De Novo Assembly of kiwifruit Actinidia rufa.</title>
        <authorList>
            <person name="Sugita-Konishi S."/>
            <person name="Sato K."/>
            <person name="Mori E."/>
            <person name="Abe Y."/>
            <person name="Kisaki G."/>
            <person name="Hamano K."/>
            <person name="Suezawa K."/>
            <person name="Otani M."/>
            <person name="Fukuda T."/>
            <person name="Manabe T."/>
            <person name="Gomi K."/>
            <person name="Tabuchi M."/>
            <person name="Akimitsu K."/>
            <person name="Kataoka I."/>
        </authorList>
    </citation>
    <scope>NUCLEOTIDE SEQUENCE [LARGE SCALE GENOMIC DNA]</scope>
    <source>
        <strain evidence="3">cv. Fuchu</strain>
    </source>
</reference>
<dbReference type="OrthoDB" id="955092at2759"/>
<dbReference type="EMBL" id="BJWL01000028">
    <property type="protein sequence ID" value="GFZ20085.1"/>
    <property type="molecule type" value="Genomic_DNA"/>
</dbReference>
<gene>
    <name evidence="2" type="ORF">Acr_28g0007900</name>
</gene>